<evidence type="ECO:0000313" key="2">
    <source>
        <dbReference type="Proteomes" id="UP000199306"/>
    </source>
</evidence>
<dbReference type="AlphaFoldDB" id="A0A1I5MTQ3"/>
<dbReference type="EMBL" id="FOXH01000001">
    <property type="protein sequence ID" value="SFP12934.1"/>
    <property type="molecule type" value="Genomic_DNA"/>
</dbReference>
<sequence>MKFELFLNWYENQISMKQNTELIETIINLTQAIILLQKADGILINDLPAYYRVSPDKDVFFGSLFFKSTKGLIGEILGTIHFDKWYNESVKLSGSDLFFTTPGDLPIKVTLLTKLSVDSYR</sequence>
<gene>
    <name evidence="1" type="ORF">SAMN04515674_101444</name>
</gene>
<evidence type="ECO:0000313" key="1">
    <source>
        <dbReference type="EMBL" id="SFP12934.1"/>
    </source>
</evidence>
<organism evidence="1 2">
    <name type="scientific">Pseudarcicella hirudinis</name>
    <dbReference type="NCBI Taxonomy" id="1079859"/>
    <lineage>
        <taxon>Bacteria</taxon>
        <taxon>Pseudomonadati</taxon>
        <taxon>Bacteroidota</taxon>
        <taxon>Cytophagia</taxon>
        <taxon>Cytophagales</taxon>
        <taxon>Flectobacillaceae</taxon>
        <taxon>Pseudarcicella</taxon>
    </lineage>
</organism>
<dbReference type="Proteomes" id="UP000199306">
    <property type="component" value="Unassembled WGS sequence"/>
</dbReference>
<proteinExistence type="predicted"/>
<accession>A0A1I5MTQ3</accession>
<dbReference type="STRING" id="1079859.SAMN04515674_101444"/>
<keyword evidence="2" id="KW-1185">Reference proteome</keyword>
<reference evidence="1 2" key="1">
    <citation type="submission" date="2016-10" db="EMBL/GenBank/DDBJ databases">
        <authorList>
            <person name="de Groot N.N."/>
        </authorList>
    </citation>
    <scope>NUCLEOTIDE SEQUENCE [LARGE SCALE GENOMIC DNA]</scope>
    <source>
        <strain evidence="2">E92,LMG 26720,CCM 7988</strain>
    </source>
</reference>
<name>A0A1I5MTQ3_9BACT</name>
<protein>
    <submittedName>
        <fullName evidence="1">Uncharacterized protein</fullName>
    </submittedName>
</protein>